<evidence type="ECO:0000256" key="1">
    <source>
        <dbReference type="SAM" id="MobiDB-lite"/>
    </source>
</evidence>
<dbReference type="AlphaFoldDB" id="A0A2S5J1N1"/>
<feature type="region of interest" description="Disordered" evidence="1">
    <location>
        <begin position="1"/>
        <end position="73"/>
    </location>
</feature>
<gene>
    <name evidence="2" type="ORF">C4K88_01845</name>
</gene>
<proteinExistence type="predicted"/>
<evidence type="ECO:0000313" key="2">
    <source>
        <dbReference type="EMBL" id="PPB50650.1"/>
    </source>
</evidence>
<comment type="caution">
    <text evidence="2">The sequence shown here is derived from an EMBL/GenBank/DDBJ whole genome shotgun (WGS) entry which is preliminary data.</text>
</comment>
<name>A0A2S5J1N1_9MICC</name>
<feature type="compositionally biased region" description="Polar residues" evidence="1">
    <location>
        <begin position="1"/>
        <end position="10"/>
    </location>
</feature>
<accession>A0A2S5J1N1</accession>
<dbReference type="Proteomes" id="UP000239297">
    <property type="component" value="Unassembled WGS sequence"/>
</dbReference>
<organism evidence="2 3">
    <name type="scientific">Arthrobacter pityocampae</name>
    <dbReference type="NCBI Taxonomy" id="547334"/>
    <lineage>
        <taxon>Bacteria</taxon>
        <taxon>Bacillati</taxon>
        <taxon>Actinomycetota</taxon>
        <taxon>Actinomycetes</taxon>
        <taxon>Micrococcales</taxon>
        <taxon>Micrococcaceae</taxon>
        <taxon>Arthrobacter</taxon>
    </lineage>
</organism>
<sequence>MSSRGASTSRLRPPALPASTDPGPPGPLPGPFYRPLPRPRPGPLPGPPTVPGQDCAPDGVVRRGRSSSGRRSG</sequence>
<protein>
    <submittedName>
        <fullName evidence="2">Uncharacterized protein</fullName>
    </submittedName>
</protein>
<reference evidence="2 3" key="1">
    <citation type="journal article" date="2014" name="Int. J. Syst. Evol. Microbiol.">
        <title>Arthrobacter pityocampae sp. nov., isolated from Thaumetopoea pityocampa (Lep., Thaumetopoeidae).</title>
        <authorList>
            <person name="Ince I.A."/>
            <person name="Demirbag Z."/>
            <person name="Kati H."/>
        </authorList>
    </citation>
    <scope>NUCLEOTIDE SEQUENCE [LARGE SCALE GENOMIC DNA]</scope>
    <source>
        <strain evidence="2 3">Tp2</strain>
    </source>
</reference>
<feature type="compositionally biased region" description="Pro residues" evidence="1">
    <location>
        <begin position="22"/>
        <end position="50"/>
    </location>
</feature>
<evidence type="ECO:0000313" key="3">
    <source>
        <dbReference type="Proteomes" id="UP000239297"/>
    </source>
</evidence>
<dbReference type="EMBL" id="PRKW01000001">
    <property type="protein sequence ID" value="PPB50650.1"/>
    <property type="molecule type" value="Genomic_DNA"/>
</dbReference>
<keyword evidence="3" id="KW-1185">Reference proteome</keyword>